<feature type="transmembrane region" description="Helical" evidence="8">
    <location>
        <begin position="571"/>
        <end position="590"/>
    </location>
</feature>
<feature type="compositionally biased region" description="Basic and acidic residues" evidence="7">
    <location>
        <begin position="782"/>
        <end position="800"/>
    </location>
</feature>
<dbReference type="EMBL" id="JBHTAC010000002">
    <property type="protein sequence ID" value="MFC7241321.1"/>
    <property type="molecule type" value="Genomic_DNA"/>
</dbReference>
<comment type="caution">
    <text evidence="10">The sequence shown here is derived from an EMBL/GenBank/DDBJ whole genome shotgun (WGS) entry which is preliminary data.</text>
</comment>
<dbReference type="RefSeq" id="WP_376804795.1">
    <property type="nucleotide sequence ID" value="NZ_JBHTAC010000002.1"/>
</dbReference>
<dbReference type="PANTHER" id="PTHR33406:SF6">
    <property type="entry name" value="MEMBRANE PROTEIN YDGH-RELATED"/>
    <property type="match status" value="1"/>
</dbReference>
<keyword evidence="6 8" id="KW-0472">Membrane</keyword>
<feature type="transmembrane region" description="Helical" evidence="8">
    <location>
        <begin position="676"/>
        <end position="697"/>
    </location>
</feature>
<evidence type="ECO:0000256" key="3">
    <source>
        <dbReference type="ARBA" id="ARBA00022475"/>
    </source>
</evidence>
<feature type="transmembrane region" description="Helical" evidence="8">
    <location>
        <begin position="597"/>
        <end position="618"/>
    </location>
</feature>
<feature type="transmembrane region" description="Helical" evidence="8">
    <location>
        <begin position="398"/>
        <end position="418"/>
    </location>
</feature>
<gene>
    <name evidence="10" type="ORF">ACFQO7_02395</name>
</gene>
<feature type="domain" description="Membrane transport protein MMPL" evidence="9">
    <location>
        <begin position="431"/>
        <end position="739"/>
    </location>
</feature>
<dbReference type="Pfam" id="PF03176">
    <property type="entry name" value="MMPL"/>
    <property type="match status" value="2"/>
</dbReference>
<dbReference type="PANTHER" id="PTHR33406">
    <property type="entry name" value="MEMBRANE PROTEIN MJ1562-RELATED"/>
    <property type="match status" value="1"/>
</dbReference>
<sequence>MSGAASPSGEDMPVRSRWRPSRLLEYYAIAVVWLRWVVVALWIAAVAASVLYLPPIGHGGSDLGQLVATDNAAVRSEVRSFEKFGFPLLSRVSVVQRNPDGLPLAVQAEAVARARAVTQGEYPDAAPILGAVPVTNTLQLMPGSQENGTTVVTMLFTAPDVSFAGQLAAAEKFVAAHYDADDAVVGITGSVPARVEQGDLVLSTLPWLEAVTVAAVFIIVAIAFRSLIAPLLALGVAGVAIVLTLHVGGALADRLGVPVPQETQPLLVALLLGVVTDYVVFYLAAARTQLAAGAHRLEAAETATARFTPIIATAGATAAAGTGALVVAGSAAFRAFGPGMALAVLIGMLVSVTLVPALLAILGRAVLWSPRRGRAAVPSTPEPEVGSGRWSRLLTRPWVAAPVLLLCVAGLVTAALPVRDLALGVSFVEALPADHPTRQAAAQAQQGFAEGILSPTEVLVEGQGVGSRDKELAGLQDALRKEPGVAAVLGPADDAIPQDLHVFRTADGTAARFLVILADEPLGARAVQTLTRLQQDLPGLVRAAGLADVRTSIGGDTAIAQLIVEQTKQDLGRIALAALAANLLFLVLFLRALVAPIGLLACSVLAIGATLGLTTWLFQDVLHADGLTFYVPFAAAVLLVALGSDYNIFGIGPAWKEARGRPLREALAITLPQSAHAIRIAAFTLAVSFGLLAMVPLRPFRELAFALAVGILIDAFIVRSILAPALLTVLGSASEWPGRRLFGRFSQPHGRPSEPVPDDAPATTEPVADDAPATTEPVADDAPVRTEPVARDASAKAAAD</sequence>
<feature type="transmembrane region" description="Helical" evidence="8">
    <location>
        <begin position="26"/>
        <end position="53"/>
    </location>
</feature>
<organism evidence="10 11">
    <name type="scientific">Catellatospora aurea</name>
    <dbReference type="NCBI Taxonomy" id="1337874"/>
    <lineage>
        <taxon>Bacteria</taxon>
        <taxon>Bacillati</taxon>
        <taxon>Actinomycetota</taxon>
        <taxon>Actinomycetes</taxon>
        <taxon>Micromonosporales</taxon>
        <taxon>Micromonosporaceae</taxon>
        <taxon>Catellatospora</taxon>
    </lineage>
</organism>
<evidence type="ECO:0000256" key="7">
    <source>
        <dbReference type="SAM" id="MobiDB-lite"/>
    </source>
</evidence>
<proteinExistence type="inferred from homology"/>
<evidence type="ECO:0000256" key="4">
    <source>
        <dbReference type="ARBA" id="ARBA00022692"/>
    </source>
</evidence>
<feature type="transmembrane region" description="Helical" evidence="8">
    <location>
        <begin position="307"/>
        <end position="333"/>
    </location>
</feature>
<name>A0ABW2GMP6_9ACTN</name>
<dbReference type="Gene3D" id="1.20.1640.10">
    <property type="entry name" value="Multidrug efflux transporter AcrB transmembrane domain"/>
    <property type="match status" value="2"/>
</dbReference>
<dbReference type="SUPFAM" id="SSF82866">
    <property type="entry name" value="Multidrug efflux transporter AcrB transmembrane domain"/>
    <property type="match status" value="2"/>
</dbReference>
<evidence type="ECO:0000256" key="5">
    <source>
        <dbReference type="ARBA" id="ARBA00022989"/>
    </source>
</evidence>
<dbReference type="InterPro" id="IPR050545">
    <property type="entry name" value="Mycobact_MmpL"/>
</dbReference>
<feature type="transmembrane region" description="Helical" evidence="8">
    <location>
        <begin position="231"/>
        <end position="252"/>
    </location>
</feature>
<evidence type="ECO:0000256" key="8">
    <source>
        <dbReference type="SAM" id="Phobius"/>
    </source>
</evidence>
<feature type="transmembrane region" description="Helical" evidence="8">
    <location>
        <begin position="630"/>
        <end position="655"/>
    </location>
</feature>
<keyword evidence="11" id="KW-1185">Reference proteome</keyword>
<accession>A0ABW2GMP6</accession>
<feature type="transmembrane region" description="Helical" evidence="8">
    <location>
        <begin position="703"/>
        <end position="730"/>
    </location>
</feature>
<evidence type="ECO:0000313" key="11">
    <source>
        <dbReference type="Proteomes" id="UP001596392"/>
    </source>
</evidence>
<feature type="region of interest" description="Disordered" evidence="7">
    <location>
        <begin position="743"/>
        <end position="800"/>
    </location>
</feature>
<protein>
    <submittedName>
        <fullName evidence="10">MMPL family transporter</fullName>
    </submittedName>
</protein>
<comment type="similarity">
    <text evidence="2">Belongs to the resistance-nodulation-cell division (RND) (TC 2.A.6) family. MmpL subfamily.</text>
</comment>
<evidence type="ECO:0000256" key="1">
    <source>
        <dbReference type="ARBA" id="ARBA00004651"/>
    </source>
</evidence>
<keyword evidence="4 8" id="KW-0812">Transmembrane</keyword>
<dbReference type="InterPro" id="IPR004869">
    <property type="entry name" value="MMPL_dom"/>
</dbReference>
<evidence type="ECO:0000259" key="9">
    <source>
        <dbReference type="Pfam" id="PF03176"/>
    </source>
</evidence>
<feature type="transmembrane region" description="Helical" evidence="8">
    <location>
        <begin position="264"/>
        <end position="286"/>
    </location>
</feature>
<keyword evidence="3" id="KW-1003">Cell membrane</keyword>
<comment type="subcellular location">
    <subcellularLocation>
        <location evidence="1">Cell membrane</location>
        <topology evidence="1">Multi-pass membrane protein</topology>
    </subcellularLocation>
</comment>
<feature type="transmembrane region" description="Helical" evidence="8">
    <location>
        <begin position="339"/>
        <end position="362"/>
    </location>
</feature>
<evidence type="ECO:0000256" key="2">
    <source>
        <dbReference type="ARBA" id="ARBA00010157"/>
    </source>
</evidence>
<reference evidence="11" key="1">
    <citation type="journal article" date="2019" name="Int. J. Syst. Evol. Microbiol.">
        <title>The Global Catalogue of Microorganisms (GCM) 10K type strain sequencing project: providing services to taxonomists for standard genome sequencing and annotation.</title>
        <authorList>
            <consortium name="The Broad Institute Genomics Platform"/>
            <consortium name="The Broad Institute Genome Sequencing Center for Infectious Disease"/>
            <person name="Wu L."/>
            <person name="Ma J."/>
        </authorList>
    </citation>
    <scope>NUCLEOTIDE SEQUENCE [LARGE SCALE GENOMIC DNA]</scope>
    <source>
        <strain evidence="11">CGMCC 1.9106</strain>
    </source>
</reference>
<feature type="transmembrane region" description="Helical" evidence="8">
    <location>
        <begin position="205"/>
        <end position="224"/>
    </location>
</feature>
<evidence type="ECO:0000313" key="10">
    <source>
        <dbReference type="EMBL" id="MFC7241321.1"/>
    </source>
</evidence>
<dbReference type="Proteomes" id="UP001596392">
    <property type="component" value="Unassembled WGS sequence"/>
</dbReference>
<evidence type="ECO:0000256" key="6">
    <source>
        <dbReference type="ARBA" id="ARBA00023136"/>
    </source>
</evidence>
<keyword evidence="5 8" id="KW-1133">Transmembrane helix</keyword>
<feature type="domain" description="Membrane transport protein MMPL" evidence="9">
    <location>
        <begin position="162"/>
        <end position="395"/>
    </location>
</feature>